<evidence type="ECO:0000313" key="3">
    <source>
        <dbReference type="EMBL" id="GLC25536.1"/>
    </source>
</evidence>
<sequence>MRARRGGPNIGRVPSSCFVSLAATRMLPGAVLPRTPLIAGTLLQGQFRVERVLGQPGGFGITYRAMDEDLRIPVALKEYIPIDIAYRGADGLAVQTPSGQATEIYNDYLARFLDEARTLAQIDHPSVVRVRAFFRDHGTAYLVMDYYEGETLEEYAGRHGGRVHWEVATQMVLELLDGLEAVHARGILHRDVKPQNVYLTTAGRVVLLDFGAAREVVGEHSRSMTMILSGGYAPIEQYSTKGREQGPWTDVYACAATLYRLITGVRVPDAVDRIGEARLLSTRAHVRDVPPDIDAAITWGLAVHARDRPRSASSYAAMIRSALDGTARAPRAVPAAHPPKAVPPARRAVHAPTASDTETSKVRELHSLPLRMGVMGDFAGGADLHGRSLRDRAFMRIDTECFGEVMASIGPRLTLSVADQHTGGGARVDVELRFRSIADFSPDEIVRQVDVLRQLWVVGDDQLRARQLDSILHHPEFQRLEASWRGLWYLVSRSGEGVLIDVLSVTKRELRSDLLGVQGVEESALFEKIYTAPLASGDIPFATLVGDYEFGCDYRDPPEVLSRLARVAAAAHAPFISSASPKMFLADRFTDLERYPDLTKIFNAASYAPWKAFRRTEEARYVALTCPRVLLREPYGRDAMADGRPYDEGIDTDDLRTYLWGNAAYVLAACMSRAFTTHGWCAEICGVARSGLVDGLAVHHVGGKTGEPAIIGPTDWDVWDGRVRDLHELGFALLQQYGPAPRVRFFSVPSTQHPKVYLEPEATAFARTAADLRYVLAVSRYAHIIRVLMRAHGSKLTSASEVESFLNASLQDHVAPPAEHGGANARRPLAEARVEVLTIPDQPGRYRAVAFLKPIFQLAPTALAHRVVVDLPAVGTSVATGGSLGQLP</sequence>
<dbReference type="PANTHER" id="PTHR35565">
    <property type="entry name" value="CYTOPLASMIC PROTEIN-RELATED"/>
    <property type="match status" value="1"/>
</dbReference>
<organism evidence="3 4">
    <name type="scientific">Roseisolibacter agri</name>
    <dbReference type="NCBI Taxonomy" id="2014610"/>
    <lineage>
        <taxon>Bacteria</taxon>
        <taxon>Pseudomonadati</taxon>
        <taxon>Gemmatimonadota</taxon>
        <taxon>Gemmatimonadia</taxon>
        <taxon>Gemmatimonadales</taxon>
        <taxon>Gemmatimonadaceae</taxon>
        <taxon>Roseisolibacter</taxon>
    </lineage>
</organism>
<dbReference type="PROSITE" id="PS00108">
    <property type="entry name" value="PROTEIN_KINASE_ST"/>
    <property type="match status" value="1"/>
</dbReference>
<evidence type="ECO:0000256" key="1">
    <source>
        <dbReference type="SAM" id="MobiDB-lite"/>
    </source>
</evidence>
<dbReference type="InterPro" id="IPR044032">
    <property type="entry name" value="TssC1_C"/>
</dbReference>
<dbReference type="GO" id="GO:0004672">
    <property type="term" value="F:protein kinase activity"/>
    <property type="evidence" value="ECO:0007669"/>
    <property type="project" value="InterPro"/>
</dbReference>
<dbReference type="InterPro" id="IPR000719">
    <property type="entry name" value="Prot_kinase_dom"/>
</dbReference>
<keyword evidence="4" id="KW-1185">Reference proteome</keyword>
<gene>
    <name evidence="3" type="ORF">rosag_20490</name>
</gene>
<feature type="compositionally biased region" description="Low complexity" evidence="1">
    <location>
        <begin position="343"/>
        <end position="354"/>
    </location>
</feature>
<dbReference type="Gene3D" id="1.10.510.10">
    <property type="entry name" value="Transferase(Phosphotransferase) domain 1"/>
    <property type="match status" value="1"/>
</dbReference>
<feature type="domain" description="Protein kinase" evidence="2">
    <location>
        <begin position="47"/>
        <end position="323"/>
    </location>
</feature>
<dbReference type="PANTHER" id="PTHR35565:SF3">
    <property type="entry name" value="TYPE VI SECRETION SYSTEM SHEATH PROTEIN TSSC1"/>
    <property type="match status" value="1"/>
</dbReference>
<comment type="caution">
    <text evidence="3">The sequence shown here is derived from an EMBL/GenBank/DDBJ whole genome shotgun (WGS) entry which is preliminary data.</text>
</comment>
<dbReference type="Pfam" id="PF18945">
    <property type="entry name" value="VipB_2"/>
    <property type="match status" value="1"/>
</dbReference>
<name>A0AA37QAW5_9BACT</name>
<dbReference type="Pfam" id="PF00069">
    <property type="entry name" value="Pkinase"/>
    <property type="match status" value="1"/>
</dbReference>
<dbReference type="PROSITE" id="PS50011">
    <property type="entry name" value="PROTEIN_KINASE_DOM"/>
    <property type="match status" value="1"/>
</dbReference>
<dbReference type="SUPFAM" id="SSF56112">
    <property type="entry name" value="Protein kinase-like (PK-like)"/>
    <property type="match status" value="1"/>
</dbReference>
<evidence type="ECO:0000313" key="4">
    <source>
        <dbReference type="Proteomes" id="UP001161325"/>
    </source>
</evidence>
<dbReference type="NCBIfam" id="TIGR03355">
    <property type="entry name" value="VI_chp_2"/>
    <property type="match status" value="1"/>
</dbReference>
<dbReference type="Pfam" id="PF05943">
    <property type="entry name" value="VipB"/>
    <property type="match status" value="1"/>
</dbReference>
<dbReference type="InterPro" id="IPR008312">
    <property type="entry name" value="T6SS_TssB1"/>
</dbReference>
<feature type="region of interest" description="Disordered" evidence="1">
    <location>
        <begin position="332"/>
        <end position="360"/>
    </location>
</feature>
<dbReference type="EMBL" id="BRXS01000003">
    <property type="protein sequence ID" value="GLC25536.1"/>
    <property type="molecule type" value="Genomic_DNA"/>
</dbReference>
<dbReference type="CDD" id="cd14014">
    <property type="entry name" value="STKc_PknB_like"/>
    <property type="match status" value="1"/>
</dbReference>
<evidence type="ECO:0000259" key="2">
    <source>
        <dbReference type="PROSITE" id="PS50011"/>
    </source>
</evidence>
<accession>A0AA37QAW5</accession>
<dbReference type="InterPro" id="IPR011009">
    <property type="entry name" value="Kinase-like_dom_sf"/>
</dbReference>
<dbReference type="GO" id="GO:0005524">
    <property type="term" value="F:ATP binding"/>
    <property type="evidence" value="ECO:0007669"/>
    <property type="project" value="InterPro"/>
</dbReference>
<dbReference type="InterPro" id="IPR010269">
    <property type="entry name" value="T6SS_TssC-like"/>
</dbReference>
<reference evidence="3" key="1">
    <citation type="submission" date="2022-08" db="EMBL/GenBank/DDBJ databases">
        <title>Draft genome sequencing of Roseisolibacter agri AW1220.</title>
        <authorList>
            <person name="Tobiishi Y."/>
            <person name="Tonouchi A."/>
        </authorList>
    </citation>
    <scope>NUCLEOTIDE SEQUENCE</scope>
    <source>
        <strain evidence="3">AW1220</strain>
    </source>
</reference>
<protein>
    <recommendedName>
        <fullName evidence="2">Protein kinase domain-containing protein</fullName>
    </recommendedName>
</protein>
<proteinExistence type="predicted"/>
<dbReference type="AlphaFoldDB" id="A0AA37QAW5"/>
<dbReference type="SMART" id="SM00220">
    <property type="entry name" value="S_TKc"/>
    <property type="match status" value="1"/>
</dbReference>
<dbReference type="Proteomes" id="UP001161325">
    <property type="component" value="Unassembled WGS sequence"/>
</dbReference>
<dbReference type="InterPro" id="IPR044031">
    <property type="entry name" value="TssC1_N"/>
</dbReference>
<dbReference type="Gene3D" id="3.30.200.20">
    <property type="entry name" value="Phosphorylase Kinase, domain 1"/>
    <property type="match status" value="1"/>
</dbReference>
<dbReference type="Pfam" id="PF05591">
    <property type="entry name" value="T6SS_VipA"/>
    <property type="match status" value="1"/>
</dbReference>
<dbReference type="InterPro" id="IPR008271">
    <property type="entry name" value="Ser/Thr_kinase_AS"/>
</dbReference>